<dbReference type="FunCoup" id="A0A2G5DE51">
    <property type="interactions" value="116"/>
</dbReference>
<gene>
    <name evidence="3" type="ORF">AQUCO_02200297v1</name>
</gene>
<dbReference type="EMBL" id="KZ305039">
    <property type="protein sequence ID" value="PIA41763.1"/>
    <property type="molecule type" value="Genomic_DNA"/>
</dbReference>
<dbReference type="STRING" id="218851.A0A2G5DE51"/>
<dbReference type="PANTHER" id="PTHR24177:SF329">
    <property type="entry name" value="ANKYRIN REPEAT PROTEIN"/>
    <property type="match status" value="1"/>
</dbReference>
<keyword evidence="1" id="KW-1133">Transmembrane helix</keyword>
<evidence type="ECO:0000313" key="4">
    <source>
        <dbReference type="Proteomes" id="UP000230069"/>
    </source>
</evidence>
<proteinExistence type="predicted"/>
<dbReference type="InParanoid" id="A0A2G5DE51"/>
<feature type="domain" description="PGG" evidence="2">
    <location>
        <begin position="442"/>
        <end position="555"/>
    </location>
</feature>
<dbReference type="Proteomes" id="UP000230069">
    <property type="component" value="Unassembled WGS sequence"/>
</dbReference>
<dbReference type="GO" id="GO:0016020">
    <property type="term" value="C:membrane"/>
    <property type="evidence" value="ECO:0007669"/>
    <property type="project" value="TreeGrafter"/>
</dbReference>
<keyword evidence="1" id="KW-0812">Transmembrane</keyword>
<dbReference type="SUPFAM" id="SSF48403">
    <property type="entry name" value="Ankyrin repeat"/>
    <property type="match status" value="1"/>
</dbReference>
<dbReference type="PANTHER" id="PTHR24177">
    <property type="entry name" value="CASKIN"/>
    <property type="match status" value="1"/>
</dbReference>
<reference evidence="3 4" key="1">
    <citation type="submission" date="2017-09" db="EMBL/GenBank/DDBJ databases">
        <title>WGS assembly of Aquilegia coerulea Goldsmith.</title>
        <authorList>
            <person name="Hodges S."/>
            <person name="Kramer E."/>
            <person name="Nordborg M."/>
            <person name="Tomkins J."/>
            <person name="Borevitz J."/>
            <person name="Derieg N."/>
            <person name="Yan J."/>
            <person name="Mihaltcheva S."/>
            <person name="Hayes R.D."/>
            <person name="Rokhsar D."/>
        </authorList>
    </citation>
    <scope>NUCLEOTIDE SEQUENCE [LARGE SCALE GENOMIC DNA]</scope>
    <source>
        <strain evidence="4">cv. Goldsmith</strain>
    </source>
</reference>
<dbReference type="InterPro" id="IPR026961">
    <property type="entry name" value="PGG_dom"/>
</dbReference>
<accession>A0A2G5DE51</accession>
<dbReference type="OrthoDB" id="1880601at2759"/>
<organism evidence="3 4">
    <name type="scientific">Aquilegia coerulea</name>
    <name type="common">Rocky mountain columbine</name>
    <dbReference type="NCBI Taxonomy" id="218851"/>
    <lineage>
        <taxon>Eukaryota</taxon>
        <taxon>Viridiplantae</taxon>
        <taxon>Streptophyta</taxon>
        <taxon>Embryophyta</taxon>
        <taxon>Tracheophyta</taxon>
        <taxon>Spermatophyta</taxon>
        <taxon>Magnoliopsida</taxon>
        <taxon>Ranunculales</taxon>
        <taxon>Ranunculaceae</taxon>
        <taxon>Thalictroideae</taxon>
        <taxon>Aquilegia</taxon>
    </lineage>
</organism>
<name>A0A2G5DE51_AQUCA</name>
<evidence type="ECO:0000313" key="3">
    <source>
        <dbReference type="EMBL" id="PIA41763.1"/>
    </source>
</evidence>
<protein>
    <recommendedName>
        <fullName evidence="2">PGG domain-containing protein</fullName>
    </recommendedName>
</protein>
<dbReference type="Gene3D" id="1.25.40.20">
    <property type="entry name" value="Ankyrin repeat-containing domain"/>
    <property type="match status" value="1"/>
</dbReference>
<dbReference type="SMART" id="SM00248">
    <property type="entry name" value="ANK"/>
    <property type="match status" value="4"/>
</dbReference>
<dbReference type="InterPro" id="IPR002110">
    <property type="entry name" value="Ankyrin_rpt"/>
</dbReference>
<feature type="transmembrane region" description="Helical" evidence="1">
    <location>
        <begin position="562"/>
        <end position="587"/>
    </location>
</feature>
<keyword evidence="1" id="KW-0472">Membrane</keyword>
<feature type="transmembrane region" description="Helical" evidence="1">
    <location>
        <begin position="488"/>
        <end position="513"/>
    </location>
</feature>
<evidence type="ECO:0000256" key="1">
    <source>
        <dbReference type="SAM" id="Phobius"/>
    </source>
</evidence>
<feature type="transmembrane region" description="Helical" evidence="1">
    <location>
        <begin position="534"/>
        <end position="556"/>
    </location>
</feature>
<dbReference type="Pfam" id="PF13962">
    <property type="entry name" value="PGG"/>
    <property type="match status" value="1"/>
</dbReference>
<keyword evidence="4" id="KW-1185">Reference proteome</keyword>
<dbReference type="Pfam" id="PF12796">
    <property type="entry name" value="Ank_2"/>
    <property type="match status" value="1"/>
</dbReference>
<feature type="transmembrane region" description="Helical" evidence="1">
    <location>
        <begin position="449"/>
        <end position="468"/>
    </location>
</feature>
<evidence type="ECO:0000259" key="2">
    <source>
        <dbReference type="Pfam" id="PF13962"/>
    </source>
</evidence>
<sequence>MKNSQIIQQIKEMDSITITLDHVVSMHPEENEERKLLSVFREETTSIEEDDDYTWTKPFVRAMERDDWKSFKSLLDVLPGAEARKVNEEGETFLHLAVTSGKEQFVIELAKLMSPKDLMLTDQDGYTALSLVAISGTKEMAEIMVEKNHGLVLVCNKVSNDIHELPVVTAARHENIDMVRYLYGQTPKEQLRPDKGKDGAALLTKSIISDLFDIALDLLNKYPTLAISDDYDGRNAVTVLARKPSAFPSGRRHELWQQYKSTLGFKSRERKYEVQALQVLEIISTQVSKLDDKLLEVAGVYQAVLEATKFGIVEFVYKIMKYKRHLENCKDVSGRGILLYAIMYRQEKVFNLIQDMRDRKNRFSYIGKEDGNNTLHQAAVYSRFSQIDKISGVALQMQRELQWFEEVEKLVPPKLKDQLNNRGMTPRDLFAEEHAALVEKGEKWMKETATGCMVVAALIATVVFTAAFTIPGGNDTKGDPNYIKSDIFLFFIVMDALSLFSSCSSMLMFLAILTSRYAEQDFLLSLPRKLILGLSSLFCSIGTMMAAFCATLFIVLRHENRWVPIMSTILAALPVTLFILLQFPLLVDMVYKTYGPSIFVKKNKGVLF</sequence>
<dbReference type="InterPro" id="IPR036770">
    <property type="entry name" value="Ankyrin_rpt-contain_sf"/>
</dbReference>
<dbReference type="AlphaFoldDB" id="A0A2G5DE51"/>